<dbReference type="EMBL" id="JAAGVY010000074">
    <property type="protein sequence ID" value="NEN25730.1"/>
    <property type="molecule type" value="Genomic_DNA"/>
</dbReference>
<dbReference type="InterPro" id="IPR029044">
    <property type="entry name" value="Nucleotide-diphossugar_trans"/>
</dbReference>
<evidence type="ECO:0000313" key="2">
    <source>
        <dbReference type="EMBL" id="NEN25730.1"/>
    </source>
</evidence>
<dbReference type="SUPFAM" id="SSF53448">
    <property type="entry name" value="Nucleotide-diphospho-sugar transferases"/>
    <property type="match status" value="1"/>
</dbReference>
<comment type="caution">
    <text evidence="2">The sequence shown here is derived from an EMBL/GenBank/DDBJ whole genome shotgun (WGS) entry which is preliminary data.</text>
</comment>
<dbReference type="Pfam" id="PF00535">
    <property type="entry name" value="Glycos_transf_2"/>
    <property type="match status" value="1"/>
</dbReference>
<evidence type="ECO:0000259" key="1">
    <source>
        <dbReference type="Pfam" id="PF00535"/>
    </source>
</evidence>
<dbReference type="InterPro" id="IPR001173">
    <property type="entry name" value="Glyco_trans_2-like"/>
</dbReference>
<keyword evidence="2" id="KW-0808">Transferase</keyword>
<dbReference type="CDD" id="cd06433">
    <property type="entry name" value="GT_2_WfgS_like"/>
    <property type="match status" value="1"/>
</dbReference>
<accession>A0A7K3WVN4</accession>
<sequence>MNDKFFISIITVAYNSAATIGRTLESLRQQTDKSFESIVIDGGSKDATMEIVKSFSDVVSKSISEPDKGIYDAMNKGIALAEGKYVAFLNSDDAYFPDTVASVIAFAEEQNPDIIYGNMQKERQLGKELFTRIEKPNLQKMPETMGVFHPATFAKKELFERLGGYDLRFRLAADYHWFLRAYIEKADFRYLDKVLVKFSVGGVSNFSCESYREGIIIQEELNTGYADKMRVLYEKCRRKRIKQQIIAKFVRLPIIKRLYLKKLKKRWN</sequence>
<dbReference type="RefSeq" id="WP_163287178.1">
    <property type="nucleotide sequence ID" value="NZ_JAAGVY010000074.1"/>
</dbReference>
<organism evidence="2 3">
    <name type="scientific">Cryomorpha ignava</name>
    <dbReference type="NCBI Taxonomy" id="101383"/>
    <lineage>
        <taxon>Bacteria</taxon>
        <taxon>Pseudomonadati</taxon>
        <taxon>Bacteroidota</taxon>
        <taxon>Flavobacteriia</taxon>
        <taxon>Flavobacteriales</taxon>
        <taxon>Cryomorphaceae</taxon>
        <taxon>Cryomorpha</taxon>
    </lineage>
</organism>
<dbReference type="PANTHER" id="PTHR22916">
    <property type="entry name" value="GLYCOSYLTRANSFERASE"/>
    <property type="match status" value="1"/>
</dbReference>
<dbReference type="AlphaFoldDB" id="A0A7K3WVN4"/>
<name>A0A7K3WVN4_9FLAO</name>
<dbReference type="GO" id="GO:0016758">
    <property type="term" value="F:hexosyltransferase activity"/>
    <property type="evidence" value="ECO:0007669"/>
    <property type="project" value="UniProtKB-ARBA"/>
</dbReference>
<dbReference type="Proteomes" id="UP000486602">
    <property type="component" value="Unassembled WGS sequence"/>
</dbReference>
<dbReference type="Gene3D" id="3.90.550.10">
    <property type="entry name" value="Spore Coat Polysaccharide Biosynthesis Protein SpsA, Chain A"/>
    <property type="match status" value="1"/>
</dbReference>
<dbReference type="PANTHER" id="PTHR22916:SF67">
    <property type="entry name" value="COLANIC ACID BIOSYNTHESIS GLYCOSYL TRANSFERASE WCAE-RELATED"/>
    <property type="match status" value="1"/>
</dbReference>
<protein>
    <submittedName>
        <fullName evidence="2">Glycosyltransferase</fullName>
    </submittedName>
</protein>
<gene>
    <name evidence="2" type="ORF">G3O08_19760</name>
</gene>
<keyword evidence="3" id="KW-1185">Reference proteome</keyword>
<feature type="domain" description="Glycosyltransferase 2-like" evidence="1">
    <location>
        <begin position="8"/>
        <end position="134"/>
    </location>
</feature>
<evidence type="ECO:0000313" key="3">
    <source>
        <dbReference type="Proteomes" id="UP000486602"/>
    </source>
</evidence>
<reference evidence="2 3" key="1">
    <citation type="submission" date="2020-02" db="EMBL/GenBank/DDBJ databases">
        <title>Out from the shadows clarifying the taxonomy of the family Cryomorphaceae and related taxa by utilizing the GTDB taxonomic framework.</title>
        <authorList>
            <person name="Bowman J.P."/>
        </authorList>
    </citation>
    <scope>NUCLEOTIDE SEQUENCE [LARGE SCALE GENOMIC DNA]</scope>
    <source>
        <strain evidence="2 3">QSSC 1-22</strain>
    </source>
</reference>
<proteinExistence type="predicted"/>